<evidence type="ECO:0000313" key="2">
    <source>
        <dbReference type="EMBL" id="KXT04012.1"/>
    </source>
</evidence>
<protein>
    <recommendedName>
        <fullName evidence="1">DUF1989 domain-containing protein</fullName>
    </recommendedName>
</protein>
<name>A0A139HNP4_9PEZI</name>
<evidence type="ECO:0000259" key="1">
    <source>
        <dbReference type="Pfam" id="PF09347"/>
    </source>
</evidence>
<dbReference type="InterPro" id="IPR018959">
    <property type="entry name" value="DUF1989"/>
</dbReference>
<comment type="caution">
    <text evidence="2">The sequence shown here is derived from an EMBL/GenBank/DDBJ whole genome shotgun (WGS) entry which is preliminary data.</text>
</comment>
<accession>A0A139HNP4</accession>
<proteinExistence type="predicted"/>
<dbReference type="Pfam" id="PF09347">
    <property type="entry name" value="DUF1989"/>
    <property type="match status" value="1"/>
</dbReference>
<evidence type="ECO:0000313" key="3">
    <source>
        <dbReference type="Proteomes" id="UP000070133"/>
    </source>
</evidence>
<dbReference type="AlphaFoldDB" id="A0A139HNP4"/>
<dbReference type="EMBL" id="LFZN01000025">
    <property type="protein sequence ID" value="KXT04012.1"/>
    <property type="molecule type" value="Genomic_DNA"/>
</dbReference>
<reference evidence="2 3" key="1">
    <citation type="submission" date="2015-07" db="EMBL/GenBank/DDBJ databases">
        <title>Comparative genomics of the Sigatoka disease complex on banana suggests a link between parallel evolutionary changes in Pseudocercospora fijiensis and Pseudocercospora eumusae and increased virulence on the banana host.</title>
        <authorList>
            <person name="Chang T.-C."/>
            <person name="Salvucci A."/>
            <person name="Crous P.W."/>
            <person name="Stergiopoulos I."/>
        </authorList>
    </citation>
    <scope>NUCLEOTIDE SEQUENCE [LARGE SCALE GENOMIC DNA]</scope>
    <source>
        <strain evidence="2 3">CBS 114824</strain>
    </source>
</reference>
<keyword evidence="3" id="KW-1185">Reference proteome</keyword>
<dbReference type="OrthoDB" id="504708at2759"/>
<sequence length="207" mass="23208">MAFPPSTLISDPQRAPTTRIIKAAHGFTFEVRKGERPVWRTGGRPRRLDQRHGLEREAVDGIICQVSHPQSDNICGRIWIDLGIMKFVDDTIKIHDIRFMSCFLEMYEKQGIENHRSCAPNIAEVMKEHGMTSYLEETDSFNLFQHIDVALADISQYSLKRLGSSKPGDYVEFLAMEDAICAASCCHYDLGGFNGGKITDVAVVTGI</sequence>
<dbReference type="Proteomes" id="UP000070133">
    <property type="component" value="Unassembled WGS sequence"/>
</dbReference>
<organism evidence="2 3">
    <name type="scientific">Pseudocercospora eumusae</name>
    <dbReference type="NCBI Taxonomy" id="321146"/>
    <lineage>
        <taxon>Eukaryota</taxon>
        <taxon>Fungi</taxon>
        <taxon>Dikarya</taxon>
        <taxon>Ascomycota</taxon>
        <taxon>Pezizomycotina</taxon>
        <taxon>Dothideomycetes</taxon>
        <taxon>Dothideomycetidae</taxon>
        <taxon>Mycosphaerellales</taxon>
        <taxon>Mycosphaerellaceae</taxon>
        <taxon>Pseudocercospora</taxon>
    </lineage>
</organism>
<feature type="domain" description="DUF1989" evidence="1">
    <location>
        <begin position="84"/>
        <end position="179"/>
    </location>
</feature>
<dbReference type="PANTHER" id="PTHR31527:SF0">
    <property type="entry name" value="RE64534P"/>
    <property type="match status" value="1"/>
</dbReference>
<gene>
    <name evidence="2" type="ORF">AC578_9282</name>
</gene>
<dbReference type="PANTHER" id="PTHR31527">
    <property type="entry name" value="RE64534P"/>
    <property type="match status" value="1"/>
</dbReference>